<comment type="caution">
    <text evidence="1">The sequence shown here is derived from an EMBL/GenBank/DDBJ whole genome shotgun (WGS) entry which is preliminary data.</text>
</comment>
<reference evidence="2" key="1">
    <citation type="journal article" date="2023" name="G3 (Bethesda)">
        <title>Genome assembly and association tests identify interacting loci associated with vigor, precocity, and sex in interspecific pistachio rootstocks.</title>
        <authorList>
            <person name="Palmer W."/>
            <person name="Jacygrad E."/>
            <person name="Sagayaradj S."/>
            <person name="Cavanaugh K."/>
            <person name="Han R."/>
            <person name="Bertier L."/>
            <person name="Beede B."/>
            <person name="Kafkas S."/>
            <person name="Golino D."/>
            <person name="Preece J."/>
            <person name="Michelmore R."/>
        </authorList>
    </citation>
    <scope>NUCLEOTIDE SEQUENCE [LARGE SCALE GENOMIC DNA]</scope>
</reference>
<sequence length="111" mass="12901">MTFCFTSTLEIALLFAQIQSQFPVPCFISYSLFCYLSFSDCCKHHWPRFHYHNSSAGASFNHSFCYDRCLHHCNSVSSYSQVCNLGSVCNLLVNYFDFQILLLITYYLLCL</sequence>
<dbReference type="EMBL" id="CM047899">
    <property type="protein sequence ID" value="KAJ0103178.1"/>
    <property type="molecule type" value="Genomic_DNA"/>
</dbReference>
<gene>
    <name evidence="1" type="ORF">Patl1_03778</name>
</gene>
<organism evidence="1 2">
    <name type="scientific">Pistacia atlantica</name>
    <dbReference type="NCBI Taxonomy" id="434234"/>
    <lineage>
        <taxon>Eukaryota</taxon>
        <taxon>Viridiplantae</taxon>
        <taxon>Streptophyta</taxon>
        <taxon>Embryophyta</taxon>
        <taxon>Tracheophyta</taxon>
        <taxon>Spermatophyta</taxon>
        <taxon>Magnoliopsida</taxon>
        <taxon>eudicotyledons</taxon>
        <taxon>Gunneridae</taxon>
        <taxon>Pentapetalae</taxon>
        <taxon>rosids</taxon>
        <taxon>malvids</taxon>
        <taxon>Sapindales</taxon>
        <taxon>Anacardiaceae</taxon>
        <taxon>Pistacia</taxon>
    </lineage>
</organism>
<accession>A0ACC1BVC9</accession>
<name>A0ACC1BVC9_9ROSI</name>
<proteinExistence type="predicted"/>
<keyword evidence="2" id="KW-1185">Reference proteome</keyword>
<evidence type="ECO:0000313" key="1">
    <source>
        <dbReference type="EMBL" id="KAJ0103178.1"/>
    </source>
</evidence>
<protein>
    <submittedName>
        <fullName evidence="1">Uncharacterized protein</fullName>
    </submittedName>
</protein>
<evidence type="ECO:0000313" key="2">
    <source>
        <dbReference type="Proteomes" id="UP001164250"/>
    </source>
</evidence>
<dbReference type="Proteomes" id="UP001164250">
    <property type="component" value="Chromosome 3"/>
</dbReference>